<keyword evidence="2" id="KW-0812">Transmembrane</keyword>
<feature type="region of interest" description="Disordered" evidence="1">
    <location>
        <begin position="1"/>
        <end position="81"/>
    </location>
</feature>
<feature type="transmembrane region" description="Helical" evidence="2">
    <location>
        <begin position="123"/>
        <end position="140"/>
    </location>
</feature>
<proteinExistence type="predicted"/>
<evidence type="ECO:0000313" key="4">
    <source>
        <dbReference type="Proteomes" id="UP000238338"/>
    </source>
</evidence>
<reference evidence="3 4" key="1">
    <citation type="submission" date="2018-02" db="EMBL/GenBank/DDBJ databases">
        <title>Genomic Encyclopedia of Archaeal and Bacterial Type Strains, Phase II (KMG-II): from individual species to whole genera.</title>
        <authorList>
            <person name="Goeker M."/>
        </authorList>
    </citation>
    <scope>NUCLEOTIDE SEQUENCE [LARGE SCALE GENOMIC DNA]</scope>
    <source>
        <strain evidence="3 4">DSM 18921</strain>
    </source>
</reference>
<keyword evidence="2" id="KW-0472">Membrane</keyword>
<dbReference type="EMBL" id="PVEP01000007">
    <property type="protein sequence ID" value="PQV55770.1"/>
    <property type="molecule type" value="Genomic_DNA"/>
</dbReference>
<organism evidence="3 4">
    <name type="scientific">Albidovulum denitrificans</name>
    <dbReference type="NCBI Taxonomy" id="404881"/>
    <lineage>
        <taxon>Bacteria</taxon>
        <taxon>Pseudomonadati</taxon>
        <taxon>Pseudomonadota</taxon>
        <taxon>Alphaproteobacteria</taxon>
        <taxon>Rhodobacterales</taxon>
        <taxon>Paracoccaceae</taxon>
        <taxon>Albidovulum</taxon>
    </lineage>
</organism>
<dbReference type="AlphaFoldDB" id="A0A2S8S4P6"/>
<comment type="caution">
    <text evidence="3">The sequence shown here is derived from an EMBL/GenBank/DDBJ whole genome shotgun (WGS) entry which is preliminary data.</text>
</comment>
<evidence type="ECO:0000256" key="2">
    <source>
        <dbReference type="SAM" id="Phobius"/>
    </source>
</evidence>
<feature type="compositionally biased region" description="Basic and acidic residues" evidence="1">
    <location>
        <begin position="1"/>
        <end position="17"/>
    </location>
</feature>
<keyword evidence="2" id="KW-1133">Transmembrane helix</keyword>
<gene>
    <name evidence="3" type="ORF">LX70_03093</name>
</gene>
<dbReference type="RefSeq" id="WP_105515669.1">
    <property type="nucleotide sequence ID" value="NZ_PVEP01000007.1"/>
</dbReference>
<keyword evidence="4" id="KW-1185">Reference proteome</keyword>
<accession>A0A2S8S4P6</accession>
<evidence type="ECO:0000256" key="1">
    <source>
        <dbReference type="SAM" id="MobiDB-lite"/>
    </source>
</evidence>
<dbReference type="Proteomes" id="UP000238338">
    <property type="component" value="Unassembled WGS sequence"/>
</dbReference>
<evidence type="ECO:0000313" key="3">
    <source>
        <dbReference type="EMBL" id="PQV55770.1"/>
    </source>
</evidence>
<name>A0A2S8S4P6_9RHOB</name>
<feature type="compositionally biased region" description="Low complexity" evidence="1">
    <location>
        <begin position="30"/>
        <end position="39"/>
    </location>
</feature>
<protein>
    <recommendedName>
        <fullName evidence="5">ElaB/YqjD/DUF883 family membrane-anchored ribosome-binding protein</fullName>
    </recommendedName>
</protein>
<evidence type="ECO:0008006" key="5">
    <source>
        <dbReference type="Google" id="ProtNLM"/>
    </source>
</evidence>
<feature type="compositionally biased region" description="Basic and acidic residues" evidence="1">
    <location>
        <begin position="40"/>
        <end position="57"/>
    </location>
</feature>
<sequence length="150" mass="15851">MSETTRKKAHEAAEAIRETGQSAAQDVRDAAGAAAQSARETARSAREAAGEAVDHARQSAADQGERVAAAMRSHADELEADSVKRRVLDSVAGGVDTISDRVRDGNLSQVLNDAENFARRNPLLFIAGAALAGFAIARMTQSRGHRDEAL</sequence>